<reference evidence="3" key="1">
    <citation type="journal article" date="2008" name="PLoS ONE">
        <title>Survival in nuclear waste, extreme resistance, and potential applications gleaned from the genome sequence of Kineococcus radiotolerans SRS30216.</title>
        <authorList>
            <person name="Bagwell C.E."/>
            <person name="Bhat S."/>
            <person name="Hawkins G.M."/>
            <person name="Smith B.W."/>
            <person name="Biswas T."/>
            <person name="Hoover T.R."/>
            <person name="Saunders E."/>
            <person name="Han C.S."/>
            <person name="Tsodikov O.V."/>
            <person name="Shimkets L.J."/>
        </authorList>
    </citation>
    <scope>NUCLEOTIDE SEQUENCE [LARGE SCALE GENOMIC DNA]</scope>
    <source>
        <strain evidence="3">ATCC BAA-149 / DSM 14245 / SRS30216</strain>
    </source>
</reference>
<keyword evidence="3" id="KW-1185">Reference proteome</keyword>
<keyword evidence="1" id="KW-0732">Signal</keyword>
<dbReference type="AlphaFoldDB" id="A6WG09"/>
<dbReference type="Gene3D" id="2.120.10.30">
    <property type="entry name" value="TolB, C-terminal domain"/>
    <property type="match status" value="1"/>
</dbReference>
<feature type="chain" id="PRO_5002704230" description="ScyD/ScyE family protein" evidence="1">
    <location>
        <begin position="28"/>
        <end position="361"/>
    </location>
</feature>
<dbReference type="Proteomes" id="UP000001116">
    <property type="component" value="Chromosome"/>
</dbReference>
<gene>
    <name evidence="2" type="ordered locus">Krad_4285</name>
</gene>
<name>A6WG09_KINRD</name>
<evidence type="ECO:0000256" key="1">
    <source>
        <dbReference type="SAM" id="SignalP"/>
    </source>
</evidence>
<sequence>MAPRLRSTAVLVVAAAASVILAAPASAAPPTNPVTVVASGLDGPTGLSSWNGRVVVAETVTGRIATGAPVSSKKLTTARRGFAAPTGVDRKYDTYYVVTGEAAEGAPLEGTSTLYTVRRATIRQPIDLRAYELANNPDGQVQFDADGVPYDALSNPYSVLAGRGFDERVFVADAGANDVLVVDQNGKVSTFFVPPLVTTGACAGVENDNPGVTGCDPVPTGLAWGPDGNLYVSTLSAFAPGEGRVYVLDPFGGTVLGVISGFTAPTGVAVGADGSVYVSEALEGAPAGEGPPTTDLDPATIGQVLRVDRQGRRTAAQVTMPLDLEVVDGQLYSTAWSLAAQFGLRNRGEIVRIDAAAFRPL</sequence>
<accession>A6WG09</accession>
<proteinExistence type="predicted"/>
<feature type="signal peptide" evidence="1">
    <location>
        <begin position="1"/>
        <end position="27"/>
    </location>
</feature>
<dbReference type="NCBIfam" id="NF033206">
    <property type="entry name" value="ScyE_fam"/>
    <property type="match status" value="1"/>
</dbReference>
<dbReference type="STRING" id="266940.Krad_4285"/>
<dbReference type="EMBL" id="CP000750">
    <property type="protein sequence ID" value="ABS05748.1"/>
    <property type="molecule type" value="Genomic_DNA"/>
</dbReference>
<dbReference type="eggNOG" id="COG3391">
    <property type="taxonomic scope" value="Bacteria"/>
</dbReference>
<dbReference type="InterPro" id="IPR048031">
    <property type="entry name" value="ScyD/ScyE-like"/>
</dbReference>
<dbReference type="InterPro" id="IPR011042">
    <property type="entry name" value="6-blade_b-propeller_TolB-like"/>
</dbReference>
<dbReference type="HOGENOM" id="CLU_044844_0_0_11"/>
<organism evidence="2 3">
    <name type="scientific">Kineococcus radiotolerans (strain ATCC BAA-149 / DSM 14245 / SRS30216)</name>
    <dbReference type="NCBI Taxonomy" id="266940"/>
    <lineage>
        <taxon>Bacteria</taxon>
        <taxon>Bacillati</taxon>
        <taxon>Actinomycetota</taxon>
        <taxon>Actinomycetes</taxon>
        <taxon>Kineosporiales</taxon>
        <taxon>Kineosporiaceae</taxon>
        <taxon>Kineococcus</taxon>
    </lineage>
</organism>
<dbReference type="KEGG" id="kra:Krad_4285"/>
<evidence type="ECO:0000313" key="2">
    <source>
        <dbReference type="EMBL" id="ABS05748.1"/>
    </source>
</evidence>
<evidence type="ECO:0000313" key="3">
    <source>
        <dbReference type="Proteomes" id="UP000001116"/>
    </source>
</evidence>
<evidence type="ECO:0008006" key="4">
    <source>
        <dbReference type="Google" id="ProtNLM"/>
    </source>
</evidence>
<protein>
    <recommendedName>
        <fullName evidence="4">ScyD/ScyE family protein</fullName>
    </recommendedName>
</protein>
<dbReference type="SUPFAM" id="SSF63829">
    <property type="entry name" value="Calcium-dependent phosphotriesterase"/>
    <property type="match status" value="1"/>
</dbReference>